<evidence type="ECO:0000313" key="1">
    <source>
        <dbReference type="EMBL" id="GBL88588.1"/>
    </source>
</evidence>
<gene>
    <name evidence="1" type="ORF">AVEN_195598_1</name>
</gene>
<proteinExistence type="predicted"/>
<dbReference type="Proteomes" id="UP000499080">
    <property type="component" value="Unassembled WGS sequence"/>
</dbReference>
<organism evidence="1 2">
    <name type="scientific">Araneus ventricosus</name>
    <name type="common">Orbweaver spider</name>
    <name type="synonym">Epeira ventricosa</name>
    <dbReference type="NCBI Taxonomy" id="182803"/>
    <lineage>
        <taxon>Eukaryota</taxon>
        <taxon>Metazoa</taxon>
        <taxon>Ecdysozoa</taxon>
        <taxon>Arthropoda</taxon>
        <taxon>Chelicerata</taxon>
        <taxon>Arachnida</taxon>
        <taxon>Araneae</taxon>
        <taxon>Araneomorphae</taxon>
        <taxon>Entelegynae</taxon>
        <taxon>Araneoidea</taxon>
        <taxon>Araneidae</taxon>
        <taxon>Araneus</taxon>
    </lineage>
</organism>
<dbReference type="AlphaFoldDB" id="A0A4Y2B979"/>
<dbReference type="EMBL" id="BGPR01000061">
    <property type="protein sequence ID" value="GBL88588.1"/>
    <property type="molecule type" value="Genomic_DNA"/>
</dbReference>
<dbReference type="OrthoDB" id="8347338at2759"/>
<reference evidence="1 2" key="1">
    <citation type="journal article" date="2019" name="Sci. Rep.">
        <title>Orb-weaving spider Araneus ventricosus genome elucidates the spidroin gene catalogue.</title>
        <authorList>
            <person name="Kono N."/>
            <person name="Nakamura H."/>
            <person name="Ohtoshi R."/>
            <person name="Moran D.A.P."/>
            <person name="Shinohara A."/>
            <person name="Yoshida Y."/>
            <person name="Fujiwara M."/>
            <person name="Mori M."/>
            <person name="Tomita M."/>
            <person name="Arakawa K."/>
        </authorList>
    </citation>
    <scope>NUCLEOTIDE SEQUENCE [LARGE SCALE GENOMIC DNA]</scope>
</reference>
<name>A0A4Y2B979_ARAVE</name>
<keyword evidence="2" id="KW-1185">Reference proteome</keyword>
<evidence type="ECO:0000313" key="2">
    <source>
        <dbReference type="Proteomes" id="UP000499080"/>
    </source>
</evidence>
<sequence length="96" mass="11015">MENIEKDDFQSITIQDVRTAVRETHRITIRELSEEFTISCGSIQSILTEDMCLRSVFAMFVPKLLSSADLKVDHFSAALDLLEYALMDEPPLPHHY</sequence>
<accession>A0A4Y2B979</accession>
<protein>
    <submittedName>
        <fullName evidence="1">Uncharacterized protein</fullName>
    </submittedName>
</protein>
<comment type="caution">
    <text evidence="1">The sequence shown here is derived from an EMBL/GenBank/DDBJ whole genome shotgun (WGS) entry which is preliminary data.</text>
</comment>